<organism evidence="2 3">
    <name type="scientific">Fusarium albosuccineum</name>
    <dbReference type="NCBI Taxonomy" id="1237068"/>
    <lineage>
        <taxon>Eukaryota</taxon>
        <taxon>Fungi</taxon>
        <taxon>Dikarya</taxon>
        <taxon>Ascomycota</taxon>
        <taxon>Pezizomycotina</taxon>
        <taxon>Sordariomycetes</taxon>
        <taxon>Hypocreomycetidae</taxon>
        <taxon>Hypocreales</taxon>
        <taxon>Nectriaceae</taxon>
        <taxon>Fusarium</taxon>
        <taxon>Fusarium decemcellulare species complex</taxon>
    </lineage>
</organism>
<feature type="chain" id="PRO_5034203047" evidence="1">
    <location>
        <begin position="21"/>
        <end position="235"/>
    </location>
</feature>
<reference evidence="2 3" key="1">
    <citation type="submission" date="2020-01" db="EMBL/GenBank/DDBJ databases">
        <title>Identification and distribution of gene clusters putatively required for synthesis of sphingolipid metabolism inhibitors in phylogenetically diverse species of the filamentous fungus Fusarium.</title>
        <authorList>
            <person name="Kim H.-S."/>
            <person name="Busman M."/>
            <person name="Brown D.W."/>
            <person name="Divon H."/>
            <person name="Uhlig S."/>
            <person name="Proctor R.H."/>
        </authorList>
    </citation>
    <scope>NUCLEOTIDE SEQUENCE [LARGE SCALE GENOMIC DNA]</scope>
    <source>
        <strain evidence="2 3">NRRL 20459</strain>
    </source>
</reference>
<dbReference type="AlphaFoldDB" id="A0A8H4KYD4"/>
<evidence type="ECO:0000313" key="2">
    <source>
        <dbReference type="EMBL" id="KAF4459577.1"/>
    </source>
</evidence>
<accession>A0A8H4KYD4</accession>
<sequence>MHLLKSLAAITLVTAPLSTAAVALQPARTARLEEQVDWSDFPWPDVIEFSCEWRTKALFYVTIATKHPPPLVRTLDLTKILTRFFKPALKQATETAEDKVNSRTYANHEIAEHYGSALSRPDLVVLAGPGVLGESMLDAPYVVDVPLTDLRSTSPGSSGLGKLFDHRIYSLNYTLASVGITAIDLGSWPTVSLSRPSRPLLLMTGKLLGPQQQSESVLHTGAADSDSLAGKGLYL</sequence>
<gene>
    <name evidence="2" type="ORF">FALBO_13662</name>
</gene>
<keyword evidence="3" id="KW-1185">Reference proteome</keyword>
<feature type="signal peptide" evidence="1">
    <location>
        <begin position="1"/>
        <end position="20"/>
    </location>
</feature>
<keyword evidence="1" id="KW-0732">Signal</keyword>
<proteinExistence type="predicted"/>
<protein>
    <submittedName>
        <fullName evidence="2">Uncharacterized protein</fullName>
    </submittedName>
</protein>
<evidence type="ECO:0000313" key="3">
    <source>
        <dbReference type="Proteomes" id="UP000554235"/>
    </source>
</evidence>
<name>A0A8H4KYD4_9HYPO</name>
<evidence type="ECO:0000256" key="1">
    <source>
        <dbReference type="SAM" id="SignalP"/>
    </source>
</evidence>
<dbReference type="Proteomes" id="UP000554235">
    <property type="component" value="Unassembled WGS sequence"/>
</dbReference>
<comment type="caution">
    <text evidence="2">The sequence shown here is derived from an EMBL/GenBank/DDBJ whole genome shotgun (WGS) entry which is preliminary data.</text>
</comment>
<dbReference type="EMBL" id="JAADYS010002140">
    <property type="protein sequence ID" value="KAF4459577.1"/>
    <property type="molecule type" value="Genomic_DNA"/>
</dbReference>